<dbReference type="InterPro" id="IPR058163">
    <property type="entry name" value="LysR-type_TF_proteobact-type"/>
</dbReference>
<dbReference type="Pfam" id="PF00126">
    <property type="entry name" value="HTH_1"/>
    <property type="match status" value="1"/>
</dbReference>
<dbReference type="EMBL" id="JBHUII010000004">
    <property type="protein sequence ID" value="MFD2206330.1"/>
    <property type="molecule type" value="Genomic_DNA"/>
</dbReference>
<evidence type="ECO:0000313" key="7">
    <source>
        <dbReference type="Proteomes" id="UP001597294"/>
    </source>
</evidence>
<dbReference type="SUPFAM" id="SSF53850">
    <property type="entry name" value="Periplasmic binding protein-like II"/>
    <property type="match status" value="1"/>
</dbReference>
<dbReference type="PRINTS" id="PR00039">
    <property type="entry name" value="HTHLYSR"/>
</dbReference>
<protein>
    <submittedName>
        <fullName evidence="6">Transcriptional regulator GcvA</fullName>
    </submittedName>
</protein>
<keyword evidence="3" id="KW-0238">DNA-binding</keyword>
<dbReference type="Gene3D" id="3.40.190.10">
    <property type="entry name" value="Periplasmic binding protein-like II"/>
    <property type="match status" value="2"/>
</dbReference>
<keyword evidence="7" id="KW-1185">Reference proteome</keyword>
<accession>A0ABW5BNK4</accession>
<dbReference type="InterPro" id="IPR036388">
    <property type="entry name" value="WH-like_DNA-bd_sf"/>
</dbReference>
<gene>
    <name evidence="6" type="primary">gcvA</name>
    <name evidence="6" type="ORF">ACFSKO_11920</name>
</gene>
<dbReference type="InterPro" id="IPR005119">
    <property type="entry name" value="LysR_subst-bd"/>
</dbReference>
<dbReference type="InterPro" id="IPR000847">
    <property type="entry name" value="LysR_HTH_N"/>
</dbReference>
<evidence type="ECO:0000256" key="1">
    <source>
        <dbReference type="ARBA" id="ARBA00009437"/>
    </source>
</evidence>
<feature type="domain" description="HTH lysR-type" evidence="5">
    <location>
        <begin position="6"/>
        <end position="63"/>
    </location>
</feature>
<dbReference type="Gene3D" id="1.10.10.10">
    <property type="entry name" value="Winged helix-like DNA-binding domain superfamily/Winged helix DNA-binding domain"/>
    <property type="match status" value="1"/>
</dbReference>
<comment type="caution">
    <text evidence="6">The sequence shown here is derived from an EMBL/GenBank/DDBJ whole genome shotgun (WGS) entry which is preliminary data.</text>
</comment>
<dbReference type="Pfam" id="PF03466">
    <property type="entry name" value="LysR_substrate"/>
    <property type="match status" value="1"/>
</dbReference>
<name>A0ABW5BNK4_9PROT</name>
<evidence type="ECO:0000256" key="3">
    <source>
        <dbReference type="ARBA" id="ARBA00023125"/>
    </source>
</evidence>
<keyword evidence="4" id="KW-0804">Transcription</keyword>
<dbReference type="PANTHER" id="PTHR30537">
    <property type="entry name" value="HTH-TYPE TRANSCRIPTIONAL REGULATOR"/>
    <property type="match status" value="1"/>
</dbReference>
<dbReference type="PANTHER" id="PTHR30537:SF26">
    <property type="entry name" value="GLYCINE CLEAVAGE SYSTEM TRANSCRIPTIONAL ACTIVATOR"/>
    <property type="match status" value="1"/>
</dbReference>
<evidence type="ECO:0000313" key="6">
    <source>
        <dbReference type="EMBL" id="MFD2206330.1"/>
    </source>
</evidence>
<dbReference type="CDD" id="cd08432">
    <property type="entry name" value="PBP2_GcdR_TrpI_HvrB_AmpR_like"/>
    <property type="match status" value="1"/>
</dbReference>
<evidence type="ECO:0000259" key="5">
    <source>
        <dbReference type="PROSITE" id="PS50931"/>
    </source>
</evidence>
<evidence type="ECO:0000256" key="4">
    <source>
        <dbReference type="ARBA" id="ARBA00023163"/>
    </source>
</evidence>
<reference evidence="7" key="1">
    <citation type="journal article" date="2019" name="Int. J. Syst. Evol. Microbiol.">
        <title>The Global Catalogue of Microorganisms (GCM) 10K type strain sequencing project: providing services to taxonomists for standard genome sequencing and annotation.</title>
        <authorList>
            <consortium name="The Broad Institute Genomics Platform"/>
            <consortium name="The Broad Institute Genome Sequencing Center for Infectious Disease"/>
            <person name="Wu L."/>
            <person name="Ma J."/>
        </authorList>
    </citation>
    <scope>NUCLEOTIDE SEQUENCE [LARGE SCALE GENOMIC DNA]</scope>
    <source>
        <strain evidence="7">CGMCC 4.7192</strain>
    </source>
</reference>
<dbReference type="RefSeq" id="WP_380251804.1">
    <property type="nucleotide sequence ID" value="NZ_JBHUII010000004.1"/>
</dbReference>
<dbReference type="PROSITE" id="PS50931">
    <property type="entry name" value="HTH_LYSR"/>
    <property type="match status" value="1"/>
</dbReference>
<keyword evidence="2" id="KW-0805">Transcription regulation</keyword>
<proteinExistence type="inferred from homology"/>
<organism evidence="6 7">
    <name type="scientific">Kiloniella antarctica</name>
    <dbReference type="NCBI Taxonomy" id="1550907"/>
    <lineage>
        <taxon>Bacteria</taxon>
        <taxon>Pseudomonadati</taxon>
        <taxon>Pseudomonadota</taxon>
        <taxon>Alphaproteobacteria</taxon>
        <taxon>Rhodospirillales</taxon>
        <taxon>Kiloniellaceae</taxon>
        <taxon>Kiloniella</taxon>
    </lineage>
</organism>
<dbReference type="NCBIfam" id="NF008352">
    <property type="entry name" value="PRK11139.1"/>
    <property type="match status" value="1"/>
</dbReference>
<dbReference type="InterPro" id="IPR036390">
    <property type="entry name" value="WH_DNA-bd_sf"/>
</dbReference>
<sequence>MLRRLPPLNALKAFETAARHLSFTEAAEELHVTQGAISRQIKTLEDHYQIQLFQRRHRGLELTESGQKLLPVLSEVFDRIQSVSEELTGYSQDLTIKVLPSFAVRWLIPRLSKFQELEPDINVRLTTAWHTVDFDKENYDAGILHSHHLVPGLHSTIITNEWMTPVCSPELLNKLPKPHNPNDLKHLTLLFCGSGCLEWAQWCMEVGTTEVDSSVGQSFDTTDNALQAAVSGFGIAMGDISMIESDLNTGRLHMPFPEYATLVGHYHLVCPKSKANKPALKKFRNWLLAESAEITANTLMLKELEERYANQP</sequence>
<comment type="similarity">
    <text evidence="1">Belongs to the LysR transcriptional regulatory family.</text>
</comment>
<dbReference type="Proteomes" id="UP001597294">
    <property type="component" value="Unassembled WGS sequence"/>
</dbReference>
<dbReference type="SUPFAM" id="SSF46785">
    <property type="entry name" value="Winged helix' DNA-binding domain"/>
    <property type="match status" value="1"/>
</dbReference>
<evidence type="ECO:0000256" key="2">
    <source>
        <dbReference type="ARBA" id="ARBA00023015"/>
    </source>
</evidence>